<evidence type="ECO:0000313" key="2">
    <source>
        <dbReference type="EMBL" id="RDI73316.1"/>
    </source>
</evidence>
<dbReference type="Proteomes" id="UP000254134">
    <property type="component" value="Unassembled WGS sequence"/>
</dbReference>
<dbReference type="RefSeq" id="WP_114797309.1">
    <property type="nucleotide sequence ID" value="NZ_QQZY01000010.1"/>
</dbReference>
<accession>A0A7M2YTA8</accession>
<dbReference type="Pfam" id="PF14099">
    <property type="entry name" value="Polysacc_lyase"/>
    <property type="match status" value="1"/>
</dbReference>
<name>A0A7M2YTA8_9ACTN</name>
<sequence length="570" mass="58986">MAGETDLDLDFEADAVASNVSSFSKFSGLERNSAHQNAVVSSPVRSPRLHAGYFEVHPGDVWAGNNTVRALANRSDTGETTGQEYWWAVSFRVPSTVNPIRDNLVWELHHPASLYNLAALGVAPHAIHLRNEAGTMKVECRVAAGNGTVGVGYANWAPNNVLATLVYDVWISVLVHIVFTETSTGTIEYWIDTTGTVDSTFGTGAPAYSQYSAQTMPYCNSANVHNVSLYTEVGLYTGGSTTDKQSIIYVDGVWRRRTRADAVAKLTGGGSSPANPNDAQPAGYLGGNYTVTGSSLNGSQADKQRCSKILVPTTGTVNQLRVYIEPQAVVGTELVKLAVWRGTSADPSGAPVGTTAELAFTSSSPAGWYVADVLTPFAVTAGETVWAGMINGGAANIAFERYAVSAGAFRLMAAPYANGPIAWDTAADQVFDLDQLINLIGTAGAGTAPANTVPPTVGGAAQVGQSLTVASIGTWTGSPSTFAYQWRRNGVAISGATTSTYVCSTADIGSTIRCTVTAANATGSASADTADTAAVIAAYARIIGLATSGRTSAPRTVGPGRTAGQGGGGG</sequence>
<feature type="compositionally biased region" description="Gly residues" evidence="1">
    <location>
        <begin position="561"/>
        <end position="570"/>
    </location>
</feature>
<comment type="caution">
    <text evidence="2">The sequence shown here is derived from an EMBL/GenBank/DDBJ whole genome shotgun (WGS) entry which is preliminary data.</text>
</comment>
<protein>
    <submittedName>
        <fullName evidence="2">Polysaccharide lyase</fullName>
    </submittedName>
</protein>
<dbReference type="GO" id="GO:0016829">
    <property type="term" value="F:lyase activity"/>
    <property type="evidence" value="ECO:0007669"/>
    <property type="project" value="UniProtKB-KW"/>
</dbReference>
<evidence type="ECO:0000313" key="3">
    <source>
        <dbReference type="Proteomes" id="UP000254134"/>
    </source>
</evidence>
<dbReference type="InterPro" id="IPR025975">
    <property type="entry name" value="Polysacc_lyase"/>
</dbReference>
<organism evidence="2 3">
    <name type="scientific">Gaiella occulta</name>
    <dbReference type="NCBI Taxonomy" id="1002870"/>
    <lineage>
        <taxon>Bacteria</taxon>
        <taxon>Bacillati</taxon>
        <taxon>Actinomycetota</taxon>
        <taxon>Thermoleophilia</taxon>
        <taxon>Gaiellales</taxon>
        <taxon>Gaiellaceae</taxon>
        <taxon>Gaiella</taxon>
    </lineage>
</organism>
<gene>
    <name evidence="2" type="ORF">Gocc_2916</name>
</gene>
<dbReference type="OrthoDB" id="614750at2"/>
<dbReference type="AlphaFoldDB" id="A0A7M2YTA8"/>
<proteinExistence type="predicted"/>
<dbReference type="EMBL" id="QQZY01000010">
    <property type="protein sequence ID" value="RDI73316.1"/>
    <property type="molecule type" value="Genomic_DNA"/>
</dbReference>
<evidence type="ECO:0000256" key="1">
    <source>
        <dbReference type="SAM" id="MobiDB-lite"/>
    </source>
</evidence>
<feature type="region of interest" description="Disordered" evidence="1">
    <location>
        <begin position="550"/>
        <end position="570"/>
    </location>
</feature>
<keyword evidence="2" id="KW-0456">Lyase</keyword>
<dbReference type="Gene3D" id="2.60.120.200">
    <property type="match status" value="1"/>
</dbReference>
<keyword evidence="3" id="KW-1185">Reference proteome</keyword>
<dbReference type="Gene3D" id="2.60.40.2700">
    <property type="match status" value="1"/>
</dbReference>
<reference evidence="2 3" key="1">
    <citation type="submission" date="2018-07" db="EMBL/GenBank/DDBJ databases">
        <title>High-quality-draft genome sequence of Gaiella occulta.</title>
        <authorList>
            <person name="Severino R."/>
            <person name="Froufe H.J.C."/>
            <person name="Rainey F.A."/>
            <person name="Barroso C."/>
            <person name="Albuquerque L."/>
            <person name="Lobo-Da-Cunha A."/>
            <person name="Da Costa M.S."/>
            <person name="Egas C."/>
        </authorList>
    </citation>
    <scope>NUCLEOTIDE SEQUENCE [LARGE SCALE GENOMIC DNA]</scope>
    <source>
        <strain evidence="2 3">F2-233</strain>
    </source>
</reference>
<reference evidence="3" key="2">
    <citation type="journal article" date="2019" name="MicrobiologyOpen">
        <title>High-quality draft genome sequence of Gaiella occulta isolated from a 150 meter deep mineral water borehole and comparison with the genome sequences of other deep-branching lineages of the phylum Actinobacteria.</title>
        <authorList>
            <person name="Severino R."/>
            <person name="Froufe H.J.C."/>
            <person name="Barroso C."/>
            <person name="Albuquerque L."/>
            <person name="Lobo-da-Cunha A."/>
            <person name="da Costa M.S."/>
            <person name="Egas C."/>
        </authorList>
    </citation>
    <scope>NUCLEOTIDE SEQUENCE [LARGE SCALE GENOMIC DNA]</scope>
    <source>
        <strain evidence="3">F2-233</strain>
    </source>
</reference>